<reference evidence="9" key="1">
    <citation type="submission" date="2021-02" db="EMBL/GenBank/DDBJ databases">
        <title>First Annotated Genome of the Yellow-green Alga Tribonema minus.</title>
        <authorList>
            <person name="Mahan K.M."/>
        </authorList>
    </citation>
    <scope>NUCLEOTIDE SEQUENCE</scope>
    <source>
        <strain evidence="9">UTEX B ZZ1240</strain>
    </source>
</reference>
<dbReference type="GO" id="GO:0016051">
    <property type="term" value="P:carbohydrate biosynthetic process"/>
    <property type="evidence" value="ECO:0007669"/>
    <property type="project" value="InterPro"/>
</dbReference>
<evidence type="ECO:0000256" key="2">
    <source>
        <dbReference type="ARBA" id="ARBA00006339"/>
    </source>
</evidence>
<keyword evidence="5" id="KW-1133">Transmembrane helix</keyword>
<evidence type="ECO:0000256" key="4">
    <source>
        <dbReference type="ARBA" id="ARBA00022692"/>
    </source>
</evidence>
<protein>
    <recommendedName>
        <fullName evidence="11">Sulfotransferase family protein</fullName>
    </recommendedName>
</protein>
<evidence type="ECO:0000256" key="3">
    <source>
        <dbReference type="ARBA" id="ARBA00022679"/>
    </source>
</evidence>
<sequence length="237" mass="26777">MLVWENHGQPYTFGTDMVVCKKAGLVYIDNVKAGSTAVQAVLGTRFGCTWTRHNNWAPPELSRAKCWGLKPRKCRATTQWFEDETVTGDPGMLFFSVVREPIDRFVSGFKQALLQDKALRNETISSFIRSYQYASMNEHTQTQARRLSGRDKAGNQVPMHFIASMENLEHDVAALFAHRGLPPVDEFPRMRAAARDPFKASRAELGTALTTADVRLLCAHLMQDFVCFGYLLPQECR</sequence>
<organism evidence="9 10">
    <name type="scientific">Tribonema minus</name>
    <dbReference type="NCBI Taxonomy" id="303371"/>
    <lineage>
        <taxon>Eukaryota</taxon>
        <taxon>Sar</taxon>
        <taxon>Stramenopiles</taxon>
        <taxon>Ochrophyta</taxon>
        <taxon>PX clade</taxon>
        <taxon>Xanthophyceae</taxon>
        <taxon>Tribonematales</taxon>
        <taxon>Tribonemataceae</taxon>
        <taxon>Tribonema</taxon>
    </lineage>
</organism>
<dbReference type="InterPro" id="IPR018011">
    <property type="entry name" value="Carb_sulfotrans_8-10"/>
</dbReference>
<proteinExistence type="inferred from homology"/>
<evidence type="ECO:0000256" key="7">
    <source>
        <dbReference type="ARBA" id="ARBA00023136"/>
    </source>
</evidence>
<accession>A0A835YYH3</accession>
<comment type="subcellular location">
    <subcellularLocation>
        <location evidence="1">Golgi apparatus membrane</location>
        <topology evidence="1">Single-pass type II membrane protein</topology>
    </subcellularLocation>
</comment>
<dbReference type="SUPFAM" id="SSF52540">
    <property type="entry name" value="P-loop containing nucleoside triphosphate hydrolases"/>
    <property type="match status" value="1"/>
</dbReference>
<evidence type="ECO:0000313" key="10">
    <source>
        <dbReference type="Proteomes" id="UP000664859"/>
    </source>
</evidence>
<evidence type="ECO:0000256" key="8">
    <source>
        <dbReference type="ARBA" id="ARBA00023180"/>
    </source>
</evidence>
<evidence type="ECO:0000256" key="1">
    <source>
        <dbReference type="ARBA" id="ARBA00004323"/>
    </source>
</evidence>
<evidence type="ECO:0000256" key="6">
    <source>
        <dbReference type="ARBA" id="ARBA00023034"/>
    </source>
</evidence>
<comment type="similarity">
    <text evidence="2">Belongs to the sulfotransferase 2 family.</text>
</comment>
<dbReference type="AlphaFoldDB" id="A0A835YYH3"/>
<evidence type="ECO:0008006" key="11">
    <source>
        <dbReference type="Google" id="ProtNLM"/>
    </source>
</evidence>
<gene>
    <name evidence="9" type="ORF">JKP88DRAFT_257730</name>
</gene>
<keyword evidence="6" id="KW-0333">Golgi apparatus</keyword>
<dbReference type="InterPro" id="IPR027417">
    <property type="entry name" value="P-loop_NTPase"/>
</dbReference>
<dbReference type="GO" id="GO:0000139">
    <property type="term" value="C:Golgi membrane"/>
    <property type="evidence" value="ECO:0007669"/>
    <property type="project" value="UniProtKB-SubCell"/>
</dbReference>
<keyword evidence="7" id="KW-0472">Membrane</keyword>
<dbReference type="EMBL" id="JAFCMP010000246">
    <property type="protein sequence ID" value="KAG5182377.1"/>
    <property type="molecule type" value="Genomic_DNA"/>
</dbReference>
<evidence type="ECO:0000256" key="5">
    <source>
        <dbReference type="ARBA" id="ARBA00022989"/>
    </source>
</evidence>
<dbReference type="Pfam" id="PF03567">
    <property type="entry name" value="Sulfotransfer_2"/>
    <property type="match status" value="1"/>
</dbReference>
<keyword evidence="4" id="KW-0812">Transmembrane</keyword>
<evidence type="ECO:0000313" key="9">
    <source>
        <dbReference type="EMBL" id="KAG5182377.1"/>
    </source>
</evidence>
<keyword evidence="8" id="KW-0325">Glycoprotein</keyword>
<comment type="caution">
    <text evidence="9">The sequence shown here is derived from an EMBL/GenBank/DDBJ whole genome shotgun (WGS) entry which is preliminary data.</text>
</comment>
<dbReference type="GO" id="GO:0008146">
    <property type="term" value="F:sulfotransferase activity"/>
    <property type="evidence" value="ECO:0007669"/>
    <property type="project" value="InterPro"/>
</dbReference>
<dbReference type="PANTHER" id="PTHR12137">
    <property type="entry name" value="CARBOHYDRATE SULFOTRANSFERASE"/>
    <property type="match status" value="1"/>
</dbReference>
<name>A0A835YYH3_9STRA</name>
<keyword evidence="10" id="KW-1185">Reference proteome</keyword>
<keyword evidence="3" id="KW-0808">Transferase</keyword>
<dbReference type="PANTHER" id="PTHR12137:SF54">
    <property type="entry name" value="CARBOHYDRATE SULFOTRANSFERASE"/>
    <property type="match status" value="1"/>
</dbReference>
<dbReference type="OrthoDB" id="433893at2759"/>
<dbReference type="Proteomes" id="UP000664859">
    <property type="component" value="Unassembled WGS sequence"/>
</dbReference>
<dbReference type="InterPro" id="IPR005331">
    <property type="entry name" value="Sulfotransferase"/>
</dbReference>
<dbReference type="Gene3D" id="3.40.50.300">
    <property type="entry name" value="P-loop containing nucleotide triphosphate hydrolases"/>
    <property type="match status" value="1"/>
</dbReference>